<evidence type="ECO:0000313" key="2">
    <source>
        <dbReference type="EMBL" id="GJS92498.1"/>
    </source>
</evidence>
<feature type="compositionally biased region" description="Acidic residues" evidence="1">
    <location>
        <begin position="79"/>
        <end position="88"/>
    </location>
</feature>
<feature type="compositionally biased region" description="Low complexity" evidence="1">
    <location>
        <begin position="67"/>
        <end position="78"/>
    </location>
</feature>
<comment type="caution">
    <text evidence="2">The sequence shown here is derived from an EMBL/GenBank/DDBJ whole genome shotgun (WGS) entry which is preliminary data.</text>
</comment>
<sequence length="323" mass="36448">MVRLWWLWWPQPARPPPQRWRQAAEHREAPRGVTPPQPDTTWQDPEVLRGFRGASPAVVVDPPPMAAPRQRQRLAAAEDGGEDGEDGDVDVGCDVACRSVGEDSDDGGLVVKILAGEDGGSPEKSAGKVIHFKKGISKYAKVSSTLLKCLDLDSSYFIQEIILLSIGNYNYIKDRMAQDIVNPYEKLDENQKKMLSKNDEAKCKQVKDNKIDLFIQKYEEFLITDDETTDCAFSRFNTIITSLKALDESFSSRKTMLLDELVGNLKVYEVVLEKDLEIAKNKKEKYKSLALKAKQVLSDDDTSSLDSNDEEYAMAIRDFKKFF</sequence>
<evidence type="ECO:0008006" key="4">
    <source>
        <dbReference type="Google" id="ProtNLM"/>
    </source>
</evidence>
<evidence type="ECO:0000313" key="3">
    <source>
        <dbReference type="Proteomes" id="UP001151760"/>
    </source>
</evidence>
<evidence type="ECO:0000256" key="1">
    <source>
        <dbReference type="SAM" id="MobiDB-lite"/>
    </source>
</evidence>
<organism evidence="2 3">
    <name type="scientific">Tanacetum coccineum</name>
    <dbReference type="NCBI Taxonomy" id="301880"/>
    <lineage>
        <taxon>Eukaryota</taxon>
        <taxon>Viridiplantae</taxon>
        <taxon>Streptophyta</taxon>
        <taxon>Embryophyta</taxon>
        <taxon>Tracheophyta</taxon>
        <taxon>Spermatophyta</taxon>
        <taxon>Magnoliopsida</taxon>
        <taxon>eudicotyledons</taxon>
        <taxon>Gunneridae</taxon>
        <taxon>Pentapetalae</taxon>
        <taxon>asterids</taxon>
        <taxon>campanulids</taxon>
        <taxon>Asterales</taxon>
        <taxon>Asteraceae</taxon>
        <taxon>Asteroideae</taxon>
        <taxon>Anthemideae</taxon>
        <taxon>Anthemidinae</taxon>
        <taxon>Tanacetum</taxon>
    </lineage>
</organism>
<accession>A0ABQ4ZUT2</accession>
<reference evidence="2" key="2">
    <citation type="submission" date="2022-01" db="EMBL/GenBank/DDBJ databases">
        <authorList>
            <person name="Yamashiro T."/>
            <person name="Shiraishi A."/>
            <person name="Satake H."/>
            <person name="Nakayama K."/>
        </authorList>
    </citation>
    <scope>NUCLEOTIDE SEQUENCE</scope>
</reference>
<dbReference type="EMBL" id="BQNB010011586">
    <property type="protein sequence ID" value="GJS92498.1"/>
    <property type="molecule type" value="Genomic_DNA"/>
</dbReference>
<name>A0ABQ4ZUT2_9ASTR</name>
<protein>
    <recommendedName>
        <fullName evidence="4">UBN2 domain-containing protein</fullName>
    </recommendedName>
</protein>
<dbReference type="Proteomes" id="UP001151760">
    <property type="component" value="Unassembled WGS sequence"/>
</dbReference>
<feature type="region of interest" description="Disordered" evidence="1">
    <location>
        <begin position="13"/>
        <end position="88"/>
    </location>
</feature>
<keyword evidence="3" id="KW-1185">Reference proteome</keyword>
<reference evidence="2" key="1">
    <citation type="journal article" date="2022" name="Int. J. Mol. Sci.">
        <title>Draft Genome of Tanacetum Coccineum: Genomic Comparison of Closely Related Tanacetum-Family Plants.</title>
        <authorList>
            <person name="Yamashiro T."/>
            <person name="Shiraishi A."/>
            <person name="Nakayama K."/>
            <person name="Satake H."/>
        </authorList>
    </citation>
    <scope>NUCLEOTIDE SEQUENCE</scope>
</reference>
<gene>
    <name evidence="2" type="ORF">Tco_0799466</name>
</gene>
<proteinExistence type="predicted"/>